<dbReference type="AlphaFoldDB" id="A0ABD0JEB7"/>
<proteinExistence type="predicted"/>
<accession>A0ABD0JEB7</accession>
<organism evidence="1 2">
    <name type="scientific">Batillaria attramentaria</name>
    <dbReference type="NCBI Taxonomy" id="370345"/>
    <lineage>
        <taxon>Eukaryota</taxon>
        <taxon>Metazoa</taxon>
        <taxon>Spiralia</taxon>
        <taxon>Lophotrochozoa</taxon>
        <taxon>Mollusca</taxon>
        <taxon>Gastropoda</taxon>
        <taxon>Caenogastropoda</taxon>
        <taxon>Sorbeoconcha</taxon>
        <taxon>Cerithioidea</taxon>
        <taxon>Batillariidae</taxon>
        <taxon>Batillaria</taxon>
    </lineage>
</organism>
<dbReference type="Proteomes" id="UP001519460">
    <property type="component" value="Unassembled WGS sequence"/>
</dbReference>
<sequence>MTWLRNRKFVNEQDFNPATATHRRNLLHATFPLDQYNRTAEVCRGERFTEPVKVRTEKPFSNTNMLKKKKKILATTDKLTRGEGRCVCVCPLAVRSLIN</sequence>
<evidence type="ECO:0000313" key="2">
    <source>
        <dbReference type="Proteomes" id="UP001519460"/>
    </source>
</evidence>
<keyword evidence="2" id="KW-1185">Reference proteome</keyword>
<gene>
    <name evidence="1" type="ORF">BaRGS_00035861</name>
</gene>
<evidence type="ECO:0000313" key="1">
    <source>
        <dbReference type="EMBL" id="KAK7471522.1"/>
    </source>
</evidence>
<dbReference type="EMBL" id="JACVVK020000490">
    <property type="protein sequence ID" value="KAK7471522.1"/>
    <property type="molecule type" value="Genomic_DNA"/>
</dbReference>
<name>A0ABD0JEB7_9CAEN</name>
<reference evidence="1 2" key="1">
    <citation type="journal article" date="2023" name="Sci. Data">
        <title>Genome assembly of the Korean intertidal mud-creeper Batillaria attramentaria.</title>
        <authorList>
            <person name="Patra A.K."/>
            <person name="Ho P.T."/>
            <person name="Jun S."/>
            <person name="Lee S.J."/>
            <person name="Kim Y."/>
            <person name="Won Y.J."/>
        </authorList>
    </citation>
    <scope>NUCLEOTIDE SEQUENCE [LARGE SCALE GENOMIC DNA]</scope>
    <source>
        <strain evidence="1">Wonlab-2016</strain>
    </source>
</reference>
<protein>
    <submittedName>
        <fullName evidence="1">Uncharacterized protein</fullName>
    </submittedName>
</protein>
<comment type="caution">
    <text evidence="1">The sequence shown here is derived from an EMBL/GenBank/DDBJ whole genome shotgun (WGS) entry which is preliminary data.</text>
</comment>